<reference evidence="3" key="1">
    <citation type="journal article" date="2015" name="PLoS Genet.">
        <title>Genome Sequence and Transcriptome Analyses of Chrysochromulina tobin: Metabolic Tools for Enhanced Algal Fitness in the Prominent Order Prymnesiales (Haptophyceae).</title>
        <authorList>
            <person name="Hovde B.T."/>
            <person name="Deodato C.R."/>
            <person name="Hunsperger H.M."/>
            <person name="Ryken S.A."/>
            <person name="Yost W."/>
            <person name="Jha R.K."/>
            <person name="Patterson J."/>
            <person name="Monnat R.J. Jr."/>
            <person name="Barlow S.B."/>
            <person name="Starkenburg S.R."/>
            <person name="Cattolico R.A."/>
        </authorList>
    </citation>
    <scope>NUCLEOTIDE SEQUENCE</scope>
    <source>
        <strain evidence="3">CCMP291</strain>
    </source>
</reference>
<keyword evidence="1" id="KW-0472">Membrane</keyword>
<keyword evidence="1" id="KW-1133">Transmembrane helix</keyword>
<organism evidence="2 3">
    <name type="scientific">Chrysochromulina tobinii</name>
    <dbReference type="NCBI Taxonomy" id="1460289"/>
    <lineage>
        <taxon>Eukaryota</taxon>
        <taxon>Haptista</taxon>
        <taxon>Haptophyta</taxon>
        <taxon>Prymnesiophyceae</taxon>
        <taxon>Prymnesiales</taxon>
        <taxon>Chrysochromulinaceae</taxon>
        <taxon>Chrysochromulina</taxon>
    </lineage>
</organism>
<dbReference type="AlphaFoldDB" id="A0A0M0JMY9"/>
<protein>
    <submittedName>
        <fullName evidence="2">Uncharacterized protein</fullName>
    </submittedName>
</protein>
<proteinExistence type="predicted"/>
<keyword evidence="1" id="KW-0812">Transmembrane</keyword>
<name>A0A0M0JMY9_9EUKA</name>
<gene>
    <name evidence="2" type="ORF">Ctob_008455</name>
</gene>
<evidence type="ECO:0000313" key="2">
    <source>
        <dbReference type="EMBL" id="KOO27865.1"/>
    </source>
</evidence>
<sequence length="337" mass="36199">MDDEAGGATVYLLHEEPSAPPQRTWLALPSTAAAALTAFCGLAFLALTANRLPASAIPASAMPTLAATGKPDGPPLLCYEFSARVRRRVILLGPSARESADASADEVTGDDTSEYVTHVSRKDDVVGILEENHQFEKEFASFSTADGDTCATIQTCGFFDELICDEFLASTPHHRNDGCSVRALMKQMPLDSSFSRPSPEYANAELVASWAAPRGGGASQQRWIYSPPVTLLNVSEDGLQYTAAIKARVTFDLDLDLDLSKGELPNKDEAGAGCGGRARLAFLRSELTTTLHCADDEEACAAAAMFRPRRLRTVTTTNFTALAPDDEVLKKLKPPDR</sequence>
<accession>A0A0M0JMY9</accession>
<evidence type="ECO:0000313" key="3">
    <source>
        <dbReference type="Proteomes" id="UP000037460"/>
    </source>
</evidence>
<dbReference type="EMBL" id="JWZX01002653">
    <property type="protein sequence ID" value="KOO27865.1"/>
    <property type="molecule type" value="Genomic_DNA"/>
</dbReference>
<dbReference type="Proteomes" id="UP000037460">
    <property type="component" value="Unassembled WGS sequence"/>
</dbReference>
<comment type="caution">
    <text evidence="2">The sequence shown here is derived from an EMBL/GenBank/DDBJ whole genome shotgun (WGS) entry which is preliminary data.</text>
</comment>
<evidence type="ECO:0000256" key="1">
    <source>
        <dbReference type="SAM" id="Phobius"/>
    </source>
</evidence>
<feature type="transmembrane region" description="Helical" evidence="1">
    <location>
        <begin position="25"/>
        <end position="47"/>
    </location>
</feature>
<keyword evidence="3" id="KW-1185">Reference proteome</keyword>